<dbReference type="SUPFAM" id="SSF75005">
    <property type="entry name" value="Arabinanase/levansucrase/invertase"/>
    <property type="match status" value="1"/>
</dbReference>
<dbReference type="InterPro" id="IPR023296">
    <property type="entry name" value="Glyco_hydro_beta-prop_sf"/>
</dbReference>
<dbReference type="InterPro" id="IPR002048">
    <property type="entry name" value="EF_hand_dom"/>
</dbReference>
<feature type="transmembrane region" description="Helical" evidence="1">
    <location>
        <begin position="5"/>
        <end position="23"/>
    </location>
</feature>
<protein>
    <recommendedName>
        <fullName evidence="2">EF-hand domain-containing protein</fullName>
    </recommendedName>
</protein>
<dbReference type="PROSITE" id="PS00018">
    <property type="entry name" value="EF_HAND_1"/>
    <property type="match status" value="2"/>
</dbReference>
<dbReference type="Proteomes" id="UP000034852">
    <property type="component" value="Unassembled WGS sequence"/>
</dbReference>
<evidence type="ECO:0000313" key="4">
    <source>
        <dbReference type="Proteomes" id="UP000034852"/>
    </source>
</evidence>
<feature type="domain" description="EF-hand" evidence="2">
    <location>
        <begin position="415"/>
        <end position="439"/>
    </location>
</feature>
<reference evidence="3" key="1">
    <citation type="journal article" date="2015" name="Nature">
        <title>rRNA introns, odd ribosomes, and small enigmatic genomes across a large radiation of phyla.</title>
        <authorList>
            <person name="Brown C.T."/>
            <person name="Hug L.A."/>
            <person name="Thomas B.C."/>
            <person name="Sharon I."/>
            <person name="Castelle C.J."/>
            <person name="Singh A."/>
            <person name="Wilkins M.J."/>
            <person name="Williams K.H."/>
            <person name="Banfield J.F."/>
        </authorList>
    </citation>
    <scope>NUCLEOTIDE SEQUENCE [LARGE SCALE GENOMIC DNA]</scope>
</reference>
<evidence type="ECO:0000313" key="3">
    <source>
        <dbReference type="EMBL" id="KKQ36148.1"/>
    </source>
</evidence>
<evidence type="ECO:0000256" key="1">
    <source>
        <dbReference type="SAM" id="Phobius"/>
    </source>
</evidence>
<gene>
    <name evidence="3" type="ORF">US52_C0007G0003</name>
</gene>
<dbReference type="Gene3D" id="1.10.1330.10">
    <property type="entry name" value="Dockerin domain"/>
    <property type="match status" value="1"/>
</dbReference>
<dbReference type="AlphaFoldDB" id="A0A0G0GYY5"/>
<dbReference type="InterPro" id="IPR036439">
    <property type="entry name" value="Dockerin_dom_sf"/>
</dbReference>
<dbReference type="Gene3D" id="2.115.10.20">
    <property type="entry name" value="Glycosyl hydrolase domain, family 43"/>
    <property type="match status" value="1"/>
</dbReference>
<dbReference type="PROSITE" id="PS50222">
    <property type="entry name" value="EF_HAND_2"/>
    <property type="match status" value="1"/>
</dbReference>
<dbReference type="InterPro" id="IPR018247">
    <property type="entry name" value="EF_Hand_1_Ca_BS"/>
</dbReference>
<keyword evidence="1" id="KW-1133">Transmembrane helix</keyword>
<accession>A0A0G0GYY5</accession>
<dbReference type="GO" id="GO:0005509">
    <property type="term" value="F:calcium ion binding"/>
    <property type="evidence" value="ECO:0007669"/>
    <property type="project" value="InterPro"/>
</dbReference>
<name>A0A0G0GYY5_9BACT</name>
<sequence>MKVKVIITILLIILLLVGGYLILQELQKDQAPDDSSAAADTAILSTQIYSKKITPNVGNLESQYNPWIVKKPNSTNNLMFYCKNTGINGLGRDRIWMAEISSSNTLISDTMVLEGSLGQGDDLSCAPSVATTGPSNLWHMYYLGANRNTAGDIFLYHATSSTSGKTWNKLGKINISVSGYIDSPSISIAGGKFSLYFIGPDFKLYRSSSADGQNFTKPAKMNIQSDHYPLNGNVTQYNGKYYFVYDLSCDTPGLCANGVVFPDAIYLATSQDGVNFSQGVKVLQIKGNTGWDGGVMWTPHLYIPNSSEAYLFHAGSNRGSAYPYKIDNWFSASAVGVTKFTLNLNTNTTCTAFTYSAWSTCTNNKQTRTVATKSPSGCTGGSPVLTRTCTTTSDTNNNTDTDTDTNTGTGVTCGVMDTNGDGKLTIIDFEAFVGMLGAICKDTAQKTGCGGKDANGDNKVDSTDFESFKSRYQISSCQINQ</sequence>
<dbReference type="EMBL" id="LBTH01000007">
    <property type="protein sequence ID" value="KKQ36148.1"/>
    <property type="molecule type" value="Genomic_DNA"/>
</dbReference>
<dbReference type="GO" id="GO:0000272">
    <property type="term" value="P:polysaccharide catabolic process"/>
    <property type="evidence" value="ECO:0007669"/>
    <property type="project" value="InterPro"/>
</dbReference>
<organism evidence="3 4">
    <name type="scientific">candidate division WS6 bacterium GW2011_GWA2_37_6</name>
    <dbReference type="NCBI Taxonomy" id="1619087"/>
    <lineage>
        <taxon>Bacteria</taxon>
        <taxon>Candidatus Dojkabacteria</taxon>
    </lineage>
</organism>
<keyword evidence="1" id="KW-0472">Membrane</keyword>
<evidence type="ECO:0000259" key="2">
    <source>
        <dbReference type="PROSITE" id="PS50222"/>
    </source>
</evidence>
<proteinExistence type="predicted"/>
<keyword evidence="1" id="KW-0812">Transmembrane</keyword>
<comment type="caution">
    <text evidence="3">The sequence shown here is derived from an EMBL/GenBank/DDBJ whole genome shotgun (WGS) entry which is preliminary data.</text>
</comment>